<evidence type="ECO:0000256" key="1">
    <source>
        <dbReference type="ARBA" id="ARBA00022729"/>
    </source>
</evidence>
<dbReference type="Proteomes" id="UP000824120">
    <property type="component" value="Chromosome 2"/>
</dbReference>
<dbReference type="EMBL" id="JACXVP010000002">
    <property type="protein sequence ID" value="KAG5622750.1"/>
    <property type="molecule type" value="Genomic_DNA"/>
</dbReference>
<dbReference type="PANTHER" id="PTHR32444">
    <property type="entry name" value="BULB-TYPE LECTIN DOMAIN-CONTAINING PROTEIN"/>
    <property type="match status" value="1"/>
</dbReference>
<evidence type="ECO:0000256" key="2">
    <source>
        <dbReference type="ARBA" id="ARBA00023180"/>
    </source>
</evidence>
<dbReference type="InterPro" id="IPR036426">
    <property type="entry name" value="Bulb-type_lectin_dom_sf"/>
</dbReference>
<dbReference type="SUPFAM" id="SSF51110">
    <property type="entry name" value="alpha-D-mannose-specific plant lectins"/>
    <property type="match status" value="1"/>
</dbReference>
<evidence type="ECO:0000313" key="5">
    <source>
        <dbReference type="Proteomes" id="UP000824120"/>
    </source>
</evidence>
<dbReference type="OrthoDB" id="1256703at2759"/>
<feature type="domain" description="Bulb-type lectin" evidence="3">
    <location>
        <begin position="1"/>
        <end position="77"/>
    </location>
</feature>
<keyword evidence="5" id="KW-1185">Reference proteome</keyword>
<gene>
    <name evidence="4" type="ORF">H5410_007968</name>
</gene>
<comment type="caution">
    <text evidence="4">The sequence shown here is derived from an EMBL/GenBank/DDBJ whole genome shotgun (WGS) entry which is preliminary data.</text>
</comment>
<proteinExistence type="predicted"/>
<keyword evidence="1" id="KW-0732">Signal</keyword>
<dbReference type="AlphaFoldDB" id="A0A9J6ADJ8"/>
<organism evidence="4 5">
    <name type="scientific">Solanum commersonii</name>
    <name type="common">Commerson's wild potato</name>
    <name type="synonym">Commerson's nightshade</name>
    <dbReference type="NCBI Taxonomy" id="4109"/>
    <lineage>
        <taxon>Eukaryota</taxon>
        <taxon>Viridiplantae</taxon>
        <taxon>Streptophyta</taxon>
        <taxon>Embryophyta</taxon>
        <taxon>Tracheophyta</taxon>
        <taxon>Spermatophyta</taxon>
        <taxon>Magnoliopsida</taxon>
        <taxon>eudicotyledons</taxon>
        <taxon>Gunneridae</taxon>
        <taxon>Pentapetalae</taxon>
        <taxon>asterids</taxon>
        <taxon>lamiids</taxon>
        <taxon>Solanales</taxon>
        <taxon>Solanaceae</taxon>
        <taxon>Solanoideae</taxon>
        <taxon>Solaneae</taxon>
        <taxon>Solanum</taxon>
    </lineage>
</organism>
<accession>A0A9J6ADJ8</accession>
<dbReference type="PANTHER" id="PTHR32444:SF186">
    <property type="entry name" value="BULB-TYPE LECTIN DOMAIN-CONTAINING PROTEIN"/>
    <property type="match status" value="1"/>
</dbReference>
<keyword evidence="2" id="KW-0325">Glycoprotein</keyword>
<evidence type="ECO:0000259" key="3">
    <source>
        <dbReference type="PROSITE" id="PS50927"/>
    </source>
</evidence>
<protein>
    <recommendedName>
        <fullName evidence="3">Bulb-type lectin domain-containing protein</fullName>
    </recommendedName>
</protein>
<evidence type="ECO:0000313" key="4">
    <source>
        <dbReference type="EMBL" id="KAG5622750.1"/>
    </source>
</evidence>
<reference evidence="4 5" key="1">
    <citation type="submission" date="2020-09" db="EMBL/GenBank/DDBJ databases">
        <title>De no assembly of potato wild relative species, Solanum commersonii.</title>
        <authorList>
            <person name="Cho K."/>
        </authorList>
    </citation>
    <scope>NUCLEOTIDE SEQUENCE [LARGE SCALE GENOMIC DNA]</scope>
    <source>
        <strain evidence="4">LZ3.2</strain>
        <tissue evidence="4">Leaf</tissue>
    </source>
</reference>
<dbReference type="InterPro" id="IPR001480">
    <property type="entry name" value="Bulb-type_lectin_dom"/>
</dbReference>
<dbReference type="PROSITE" id="PS50927">
    <property type="entry name" value="BULB_LECTIN"/>
    <property type="match status" value="1"/>
</dbReference>
<sequence length="155" mass="17323">MGPGTVVWVGNRRNPVNCGALLGLDIEGDIFLQDILGTTVWIHKPNSTVPLPVLKLLDLGNLVFGDSSNLTAGEYLWQSFDHPVDTLLLGMKLGWDKKIGIDRSMRSWRTEGDLAPGDYLFRLDSGDSSQLPQLVLEKNQRIHSKWGPWDGQIHY</sequence>
<dbReference type="Pfam" id="PF01453">
    <property type="entry name" value="B_lectin"/>
    <property type="match status" value="1"/>
</dbReference>
<name>A0A9J6ADJ8_SOLCO</name>
<dbReference type="Gene3D" id="2.90.10.10">
    <property type="entry name" value="Bulb-type lectin domain"/>
    <property type="match status" value="1"/>
</dbReference>